<evidence type="ECO:0000313" key="11">
    <source>
        <dbReference type="EMBL" id="MCB5364127.1"/>
    </source>
</evidence>
<protein>
    <recommendedName>
        <fullName evidence="9">TRAP transporter small permease protein</fullName>
    </recommendedName>
</protein>
<dbReference type="Proteomes" id="UP000776983">
    <property type="component" value="Unassembled WGS sequence"/>
</dbReference>
<evidence type="ECO:0000256" key="1">
    <source>
        <dbReference type="ARBA" id="ARBA00004429"/>
    </source>
</evidence>
<dbReference type="PANTHER" id="PTHR35011:SF2">
    <property type="entry name" value="2,3-DIKETO-L-GULONATE TRAP TRANSPORTER SMALL PERMEASE PROTEIN YIAM"/>
    <property type="match status" value="1"/>
</dbReference>
<evidence type="ECO:0000256" key="5">
    <source>
        <dbReference type="ARBA" id="ARBA00022692"/>
    </source>
</evidence>
<evidence type="ECO:0000256" key="4">
    <source>
        <dbReference type="ARBA" id="ARBA00022519"/>
    </source>
</evidence>
<gene>
    <name evidence="11" type="ORF">H0484_10260</name>
</gene>
<dbReference type="InterPro" id="IPR055348">
    <property type="entry name" value="DctQ"/>
</dbReference>
<feature type="transmembrane region" description="Helical" evidence="9">
    <location>
        <begin position="104"/>
        <end position="122"/>
    </location>
</feature>
<evidence type="ECO:0000256" key="3">
    <source>
        <dbReference type="ARBA" id="ARBA00022475"/>
    </source>
</evidence>
<evidence type="ECO:0000256" key="2">
    <source>
        <dbReference type="ARBA" id="ARBA00022448"/>
    </source>
</evidence>
<comment type="subcellular location">
    <subcellularLocation>
        <location evidence="1 9">Cell inner membrane</location>
        <topology evidence="1 9">Multi-pass membrane protein</topology>
    </subcellularLocation>
</comment>
<feature type="transmembrane region" description="Helical" evidence="9">
    <location>
        <begin position="142"/>
        <end position="162"/>
    </location>
</feature>
<feature type="domain" description="Tripartite ATP-independent periplasmic transporters DctQ component" evidence="10">
    <location>
        <begin position="41"/>
        <end position="169"/>
    </location>
</feature>
<dbReference type="Pfam" id="PF04290">
    <property type="entry name" value="DctQ"/>
    <property type="match status" value="1"/>
</dbReference>
<keyword evidence="4 9" id="KW-0997">Cell inner membrane</keyword>
<comment type="subunit">
    <text evidence="9">The complex comprises the extracytoplasmic solute receptor protein and the two transmembrane proteins.</text>
</comment>
<feature type="transmembrane region" description="Helical" evidence="9">
    <location>
        <begin position="21"/>
        <end position="45"/>
    </location>
</feature>
<organism evidence="11 12">
    <name type="scientific">Mesopusillimonas faecipullorum</name>
    <dbReference type="NCBI Taxonomy" id="2755040"/>
    <lineage>
        <taxon>Bacteria</taxon>
        <taxon>Pseudomonadati</taxon>
        <taxon>Pseudomonadota</taxon>
        <taxon>Betaproteobacteria</taxon>
        <taxon>Burkholderiales</taxon>
        <taxon>Alcaligenaceae</taxon>
        <taxon>Mesopusillimonas</taxon>
    </lineage>
</organism>
<evidence type="ECO:0000256" key="7">
    <source>
        <dbReference type="ARBA" id="ARBA00023136"/>
    </source>
</evidence>
<dbReference type="PANTHER" id="PTHR35011">
    <property type="entry name" value="2,3-DIKETO-L-GULONATE TRAP TRANSPORTER SMALL PERMEASE PROTEIN YIAM"/>
    <property type="match status" value="1"/>
</dbReference>
<evidence type="ECO:0000256" key="9">
    <source>
        <dbReference type="RuleBase" id="RU369079"/>
    </source>
</evidence>
<evidence type="ECO:0000256" key="8">
    <source>
        <dbReference type="ARBA" id="ARBA00038436"/>
    </source>
</evidence>
<proteinExistence type="inferred from homology"/>
<keyword evidence="3" id="KW-1003">Cell membrane</keyword>
<keyword evidence="5 9" id="KW-0812">Transmembrane</keyword>
<comment type="caution">
    <text evidence="11">The sequence shown here is derived from an EMBL/GenBank/DDBJ whole genome shotgun (WGS) entry which is preliminary data.</text>
</comment>
<keyword evidence="2 9" id="KW-0813">Transport</keyword>
<evidence type="ECO:0000313" key="12">
    <source>
        <dbReference type="Proteomes" id="UP000776983"/>
    </source>
</evidence>
<keyword evidence="6 9" id="KW-1133">Transmembrane helix</keyword>
<name>A0ABS8CE72_9BURK</name>
<dbReference type="EMBL" id="JACDXW010000005">
    <property type="protein sequence ID" value="MCB5364127.1"/>
    <property type="molecule type" value="Genomic_DNA"/>
</dbReference>
<dbReference type="InterPro" id="IPR007387">
    <property type="entry name" value="TRAP_DctQ"/>
</dbReference>
<feature type="transmembrane region" description="Helical" evidence="9">
    <location>
        <begin position="65"/>
        <end position="83"/>
    </location>
</feature>
<accession>A0ABS8CE72</accession>
<dbReference type="RefSeq" id="WP_226954538.1">
    <property type="nucleotide sequence ID" value="NZ_JACDXW010000005.1"/>
</dbReference>
<keyword evidence="7 9" id="KW-0472">Membrane</keyword>
<evidence type="ECO:0000256" key="6">
    <source>
        <dbReference type="ARBA" id="ARBA00022989"/>
    </source>
</evidence>
<comment type="similarity">
    <text evidence="8 9">Belongs to the TRAP transporter small permease family.</text>
</comment>
<evidence type="ECO:0000259" key="10">
    <source>
        <dbReference type="Pfam" id="PF04290"/>
    </source>
</evidence>
<comment type="function">
    <text evidence="9">Part of the tripartite ATP-independent periplasmic (TRAP) transport system.</text>
</comment>
<reference evidence="11 12" key="1">
    <citation type="submission" date="2020-07" db="EMBL/GenBank/DDBJ databases">
        <title>Pusillimonas sp. nov., isolated from poultry manure in Taiwan.</title>
        <authorList>
            <person name="Lin S.-Y."/>
            <person name="Tang Y.-S."/>
            <person name="Young C.-C."/>
        </authorList>
    </citation>
    <scope>NUCLEOTIDE SEQUENCE [LARGE SCALE GENOMIC DNA]</scope>
    <source>
        <strain evidence="11 12">CC-YST705</strain>
    </source>
</reference>
<sequence length="179" mass="19685">MEPLPQQETESAQRPKTPAARAYYCLVTACGVVAAVLFGLMALLVCLDVVMRNLSNHSIPWSVEMTEYMLMVAAFLAAPWLAYTNDHIRVDVLVRGLPPCGRKAADVIGNLICLVISLILAYESIKSLISNAEQGSMVFKVLIFPEWWLAIPITISFILLSVEFIRRLFVSSPTAEGAA</sequence>
<keyword evidence="12" id="KW-1185">Reference proteome</keyword>